<name>A0A833E0N3_9EURY</name>
<sequence>MSDWIENVGKYLSYLVSDKFEEYAYDIVDGIAKARNANELMESLYKGLRLVPKLRKKAEEKGYQIYIPSAQDIKALEEELESADEKKVRKIGLKLALLSLAYWDVPKREREGGGK</sequence>
<reference evidence="1" key="1">
    <citation type="journal article" date="2020" name="ISME J.">
        <title>Gammaproteobacteria mediating utilization of methyl-, sulfur- and petroleum organic compounds in deep ocean hydrothermal plumes.</title>
        <authorList>
            <person name="Zhou Z."/>
            <person name="Liu Y."/>
            <person name="Pan J."/>
            <person name="Cron B.R."/>
            <person name="Toner B.M."/>
            <person name="Anantharaman K."/>
            <person name="Breier J.A."/>
            <person name="Dick G.J."/>
            <person name="Li M."/>
        </authorList>
    </citation>
    <scope>NUCLEOTIDE SEQUENCE</scope>
    <source>
        <strain evidence="1">SZUA-1451</strain>
        <strain evidence="2">SZUA-1476</strain>
    </source>
</reference>
<evidence type="ECO:0000313" key="2">
    <source>
        <dbReference type="EMBL" id="HIP88824.1"/>
    </source>
</evidence>
<dbReference type="AlphaFoldDB" id="A0A833E0N3"/>
<comment type="caution">
    <text evidence="1">The sequence shown here is derived from an EMBL/GenBank/DDBJ whole genome shotgun (WGS) entry which is preliminary data.</text>
</comment>
<organism evidence="1 3">
    <name type="scientific">Thermococcus paralvinellae</name>
    <dbReference type="NCBI Taxonomy" id="582419"/>
    <lineage>
        <taxon>Archaea</taxon>
        <taxon>Methanobacteriati</taxon>
        <taxon>Methanobacteriota</taxon>
        <taxon>Thermococci</taxon>
        <taxon>Thermococcales</taxon>
        <taxon>Thermococcaceae</taxon>
        <taxon>Thermococcus</taxon>
    </lineage>
</organism>
<gene>
    <name evidence="1" type="ORF">EYH13_03125</name>
    <name evidence="2" type="ORF">EYH24_02440</name>
</gene>
<dbReference type="Proteomes" id="UP000653692">
    <property type="component" value="Unassembled WGS sequence"/>
</dbReference>
<dbReference type="EMBL" id="DQUR01000085">
    <property type="protein sequence ID" value="HIP88824.1"/>
    <property type="molecule type" value="Genomic_DNA"/>
</dbReference>
<dbReference type="EMBL" id="DQUG01000131">
    <property type="protein sequence ID" value="HIP75135.1"/>
    <property type="molecule type" value="Genomic_DNA"/>
</dbReference>
<dbReference type="Proteomes" id="UP000649326">
    <property type="component" value="Unassembled WGS sequence"/>
</dbReference>
<proteinExistence type="predicted"/>
<evidence type="ECO:0000313" key="3">
    <source>
        <dbReference type="Proteomes" id="UP000649326"/>
    </source>
</evidence>
<accession>A0A833E0N3</accession>
<protein>
    <submittedName>
        <fullName evidence="1">Uncharacterized protein</fullName>
    </submittedName>
</protein>
<evidence type="ECO:0000313" key="1">
    <source>
        <dbReference type="EMBL" id="HIP75135.1"/>
    </source>
</evidence>